<evidence type="ECO:0000313" key="2">
    <source>
        <dbReference type="Proteomes" id="UP000677180"/>
    </source>
</evidence>
<dbReference type="Proteomes" id="UP000677180">
    <property type="component" value="Chromosome"/>
</dbReference>
<reference evidence="1" key="1">
    <citation type="submission" date="2021-03" db="EMBL/GenBank/DDBJ databases">
        <title>Human Oral Microbial Genomes.</title>
        <authorList>
            <person name="Johnston C.D."/>
            <person name="Chen T."/>
            <person name="Dewhirst F.E."/>
        </authorList>
    </citation>
    <scope>NUCLEOTIDE SEQUENCE</scope>
    <source>
        <strain evidence="1">F0714</strain>
    </source>
</reference>
<protein>
    <submittedName>
        <fullName evidence="1">Uncharacterized protein</fullName>
    </submittedName>
</protein>
<dbReference type="RefSeq" id="WP_014845893.1">
    <property type="nucleotide sequence ID" value="NZ_CAJZDL010000024.1"/>
</dbReference>
<name>A0AB37HWG6_9ACTN</name>
<accession>A0AB37HWG6</accession>
<organism evidence="1 2">
    <name type="scientific">Arachnia propionica</name>
    <dbReference type="NCBI Taxonomy" id="1750"/>
    <lineage>
        <taxon>Bacteria</taxon>
        <taxon>Bacillati</taxon>
        <taxon>Actinomycetota</taxon>
        <taxon>Actinomycetes</taxon>
        <taxon>Propionibacteriales</taxon>
        <taxon>Propionibacteriaceae</taxon>
        <taxon>Arachnia</taxon>
    </lineage>
</organism>
<evidence type="ECO:0000313" key="1">
    <source>
        <dbReference type="EMBL" id="QUC10456.1"/>
    </source>
</evidence>
<gene>
    <name evidence="1" type="ORF">J5A53_11785</name>
</gene>
<dbReference type="EMBL" id="CP072385">
    <property type="protein sequence ID" value="QUC10456.1"/>
    <property type="molecule type" value="Genomic_DNA"/>
</dbReference>
<dbReference type="AlphaFoldDB" id="A0AB37HWG6"/>
<sequence>MLHGDVLMADIDVDQWRNAQNLVLRSAKEAKRLIVMLEKGEVVKCVHTTGQPVIGAPQRVDDLSEAARSLYEANAAGTDFVLILERDAADEYFSAFQNAWTADEDLDVFVHRTYALLDDYTDSIVTYPQPARETLGLQWRLGATYEQVETAIKAMVEPNSTVVLAVHHDQSLWASLILTFDADLKIVSIGTADPSLVDIHGTRAEVVERLVTFAEGREGKVGLVVDATLDAAREFLAASDKRSARAKLGEAFSISQR</sequence>
<proteinExistence type="predicted"/>